<name>A0A9P8ZW88_9PEZI</name>
<dbReference type="GO" id="GO:0016787">
    <property type="term" value="F:hydrolase activity"/>
    <property type="evidence" value="ECO:0007669"/>
    <property type="project" value="InterPro"/>
</dbReference>
<dbReference type="EMBL" id="JAGPXC010000005">
    <property type="protein sequence ID" value="KAH6652801.1"/>
    <property type="molecule type" value="Genomic_DNA"/>
</dbReference>
<dbReference type="GeneID" id="70129061"/>
<comment type="caution">
    <text evidence="2">The sequence shown here is derived from an EMBL/GenBank/DDBJ whole genome shotgun (WGS) entry which is preliminary data.</text>
</comment>
<dbReference type="Proteomes" id="UP000758603">
    <property type="component" value="Unassembled WGS sequence"/>
</dbReference>
<organism evidence="2 3">
    <name type="scientific">Truncatella angustata</name>
    <dbReference type="NCBI Taxonomy" id="152316"/>
    <lineage>
        <taxon>Eukaryota</taxon>
        <taxon>Fungi</taxon>
        <taxon>Dikarya</taxon>
        <taxon>Ascomycota</taxon>
        <taxon>Pezizomycotina</taxon>
        <taxon>Sordariomycetes</taxon>
        <taxon>Xylariomycetidae</taxon>
        <taxon>Amphisphaeriales</taxon>
        <taxon>Sporocadaceae</taxon>
        <taxon>Truncatella</taxon>
    </lineage>
</organism>
<keyword evidence="3" id="KW-1185">Reference proteome</keyword>
<reference evidence="2" key="1">
    <citation type="journal article" date="2021" name="Nat. Commun.">
        <title>Genetic determinants of endophytism in the Arabidopsis root mycobiome.</title>
        <authorList>
            <person name="Mesny F."/>
            <person name="Miyauchi S."/>
            <person name="Thiergart T."/>
            <person name="Pickel B."/>
            <person name="Atanasova L."/>
            <person name="Karlsson M."/>
            <person name="Huettel B."/>
            <person name="Barry K.W."/>
            <person name="Haridas S."/>
            <person name="Chen C."/>
            <person name="Bauer D."/>
            <person name="Andreopoulos W."/>
            <person name="Pangilinan J."/>
            <person name="LaButti K."/>
            <person name="Riley R."/>
            <person name="Lipzen A."/>
            <person name="Clum A."/>
            <person name="Drula E."/>
            <person name="Henrissat B."/>
            <person name="Kohler A."/>
            <person name="Grigoriev I.V."/>
            <person name="Martin F.M."/>
            <person name="Hacquard S."/>
        </authorList>
    </citation>
    <scope>NUCLEOTIDE SEQUENCE</scope>
    <source>
        <strain evidence="2">MPI-SDFR-AT-0073</strain>
    </source>
</reference>
<proteinExistence type="predicted"/>
<dbReference type="OrthoDB" id="550558at2759"/>
<gene>
    <name evidence="2" type="ORF">BKA67DRAFT_536521</name>
</gene>
<dbReference type="AlphaFoldDB" id="A0A9P8ZW88"/>
<evidence type="ECO:0000259" key="1">
    <source>
        <dbReference type="Pfam" id="PF00149"/>
    </source>
</evidence>
<protein>
    <submittedName>
        <fullName evidence="2">Metallo-dependent phosphatase-like protein</fullName>
    </submittedName>
</protein>
<feature type="domain" description="Calcineurin-like phosphoesterase" evidence="1">
    <location>
        <begin position="4"/>
        <end position="234"/>
    </location>
</feature>
<evidence type="ECO:0000313" key="2">
    <source>
        <dbReference type="EMBL" id="KAH6652801.1"/>
    </source>
</evidence>
<accession>A0A9P8ZW88</accession>
<evidence type="ECO:0000313" key="3">
    <source>
        <dbReference type="Proteomes" id="UP000758603"/>
    </source>
</evidence>
<dbReference type="PANTHER" id="PTHR37844">
    <property type="entry name" value="SER/THR PROTEIN PHOSPHATASE SUPERFAMILY (AFU_ORTHOLOGUE AFUA_1G14840)"/>
    <property type="match status" value="1"/>
</dbReference>
<dbReference type="Pfam" id="PF00149">
    <property type="entry name" value="Metallophos"/>
    <property type="match status" value="1"/>
</dbReference>
<dbReference type="RefSeq" id="XP_045957078.1">
    <property type="nucleotide sequence ID" value="XM_046100169.1"/>
</dbReference>
<dbReference type="PANTHER" id="PTHR37844:SF2">
    <property type="entry name" value="SER_THR PROTEIN PHOSPHATASE SUPERFAMILY (AFU_ORTHOLOGUE AFUA_1G14840)"/>
    <property type="match status" value="1"/>
</dbReference>
<dbReference type="Gene3D" id="3.60.21.10">
    <property type="match status" value="1"/>
</dbReference>
<dbReference type="InterPro" id="IPR029052">
    <property type="entry name" value="Metallo-depent_PP-like"/>
</dbReference>
<dbReference type="InterPro" id="IPR004843">
    <property type="entry name" value="Calcineurin-like_PHP"/>
</dbReference>
<sequence length="269" mass="30741">MIKIQIQSDLHLEAPKGYDVFEVTPKAPYLALLGDIGCIAKDYDDYANFLFTQLRQFKVVFLVMGNHEPYHASWPQAKILIGKFNASVEAQKQGGAEELGSFVLLDRTRFDIDDGEDHITILGCTLFSDVPPESHEAVSFGLNDFYHIRDWDIEKHNKEHRRDVEWLESETQALEGSGRKVVIFTHYCPTEDPRAKDPRHGESAIRSGFATDLADNSAWRSDSVTIWAFGHTHWNCDFIDERGKRVYANQRGYYFRQTTGFDGTAVVEM</sequence>
<dbReference type="SUPFAM" id="SSF56300">
    <property type="entry name" value="Metallo-dependent phosphatases"/>
    <property type="match status" value="1"/>
</dbReference>